<protein>
    <submittedName>
        <fullName evidence="1">Uncharacterized protein</fullName>
    </submittedName>
</protein>
<reference evidence="1 2" key="1">
    <citation type="submission" date="2018-02" db="EMBL/GenBank/DDBJ databases">
        <title>The genomes of Aspergillus section Nigri reveals drivers in fungal speciation.</title>
        <authorList>
            <consortium name="DOE Joint Genome Institute"/>
            <person name="Vesth T.C."/>
            <person name="Nybo J."/>
            <person name="Theobald S."/>
            <person name="Brandl J."/>
            <person name="Frisvad J.C."/>
            <person name="Nielsen K.F."/>
            <person name="Lyhne E.K."/>
            <person name="Kogle M.E."/>
            <person name="Kuo A."/>
            <person name="Riley R."/>
            <person name="Clum A."/>
            <person name="Nolan M."/>
            <person name="Lipzen A."/>
            <person name="Salamov A."/>
            <person name="Henrissat B."/>
            <person name="Wiebenga A."/>
            <person name="De vries R.P."/>
            <person name="Grigoriev I.V."/>
            <person name="Mortensen U.H."/>
            <person name="Andersen M.R."/>
            <person name="Baker S.E."/>
        </authorList>
    </citation>
    <scope>NUCLEOTIDE SEQUENCE [LARGE SCALE GENOMIC DNA]</scope>
    <source>
        <strain evidence="1 2">CBS 121057</strain>
    </source>
</reference>
<accession>A0A319DTH5</accession>
<keyword evidence="2" id="KW-1185">Reference proteome</keyword>
<dbReference type="EMBL" id="KZ826438">
    <property type="protein sequence ID" value="PYI00730.1"/>
    <property type="molecule type" value="Genomic_DNA"/>
</dbReference>
<proteinExistence type="predicted"/>
<evidence type="ECO:0000313" key="2">
    <source>
        <dbReference type="Proteomes" id="UP000248423"/>
    </source>
</evidence>
<sequence length="87" mass="9977">MPTQSFFLCFHLQALISVSISMLVLNVTQDRQQSHLANTEVNEVTTVNSGCRLDRVRGINRVIHARLVDHHLRWLASSEAMHVEIRE</sequence>
<gene>
    <name evidence="1" type="ORF">BO78DRAFT_35031</name>
</gene>
<evidence type="ECO:0000313" key="1">
    <source>
        <dbReference type="EMBL" id="PYI00730.1"/>
    </source>
</evidence>
<dbReference type="AlphaFoldDB" id="A0A319DTH5"/>
<name>A0A319DTH5_ASPSB</name>
<organism evidence="1 2">
    <name type="scientific">Aspergillus sclerotiicarbonarius (strain CBS 121057 / IBT 28362)</name>
    <dbReference type="NCBI Taxonomy" id="1448318"/>
    <lineage>
        <taxon>Eukaryota</taxon>
        <taxon>Fungi</taxon>
        <taxon>Dikarya</taxon>
        <taxon>Ascomycota</taxon>
        <taxon>Pezizomycotina</taxon>
        <taxon>Eurotiomycetes</taxon>
        <taxon>Eurotiomycetidae</taxon>
        <taxon>Eurotiales</taxon>
        <taxon>Aspergillaceae</taxon>
        <taxon>Aspergillus</taxon>
        <taxon>Aspergillus subgen. Circumdati</taxon>
    </lineage>
</organism>
<dbReference type="Proteomes" id="UP000248423">
    <property type="component" value="Unassembled WGS sequence"/>
</dbReference>
<dbReference type="VEuPathDB" id="FungiDB:BO78DRAFT_35031"/>